<protein>
    <submittedName>
        <fullName evidence="1">Uncharacterized protein</fullName>
    </submittedName>
</protein>
<keyword evidence="2" id="KW-1185">Reference proteome</keyword>
<reference evidence="1 2" key="1">
    <citation type="journal article" date="2018" name="PLoS ONE">
        <title>The draft genome of Kipferlia bialata reveals reductive genome evolution in fornicate parasites.</title>
        <authorList>
            <person name="Tanifuji G."/>
            <person name="Takabayashi S."/>
            <person name="Kume K."/>
            <person name="Takagi M."/>
            <person name="Nakayama T."/>
            <person name="Kamikawa R."/>
            <person name="Inagaki Y."/>
            <person name="Hashimoto T."/>
        </authorList>
    </citation>
    <scope>NUCLEOTIDE SEQUENCE [LARGE SCALE GENOMIC DNA]</scope>
    <source>
        <strain evidence="1">NY0173</strain>
    </source>
</reference>
<comment type="caution">
    <text evidence="1">The sequence shown here is derived from an EMBL/GenBank/DDBJ whole genome shotgun (WGS) entry which is preliminary data.</text>
</comment>
<sequence length="38" mass="4274">MVVLTRAVLASEVLGQTSSERFVQAYKLISYDPNRMLS</sequence>
<evidence type="ECO:0000313" key="2">
    <source>
        <dbReference type="Proteomes" id="UP000265618"/>
    </source>
</evidence>
<evidence type="ECO:0000313" key="1">
    <source>
        <dbReference type="EMBL" id="GIQ92951.1"/>
    </source>
</evidence>
<accession>A0A9K3GSQ2</accession>
<feature type="non-terminal residue" evidence="1">
    <location>
        <position position="1"/>
    </location>
</feature>
<dbReference type="AlphaFoldDB" id="A0A9K3GSQ2"/>
<name>A0A9K3GSQ2_9EUKA</name>
<gene>
    <name evidence="1" type="ORF">KIPB_017050</name>
</gene>
<organism evidence="1 2">
    <name type="scientific">Kipferlia bialata</name>
    <dbReference type="NCBI Taxonomy" id="797122"/>
    <lineage>
        <taxon>Eukaryota</taxon>
        <taxon>Metamonada</taxon>
        <taxon>Carpediemonas-like organisms</taxon>
        <taxon>Kipferlia</taxon>
    </lineage>
</organism>
<dbReference type="EMBL" id="BDIP01011019">
    <property type="protein sequence ID" value="GIQ92951.1"/>
    <property type="molecule type" value="Genomic_DNA"/>
</dbReference>
<dbReference type="Proteomes" id="UP000265618">
    <property type="component" value="Unassembled WGS sequence"/>
</dbReference>
<proteinExistence type="predicted"/>